<reference evidence="2" key="1">
    <citation type="journal article" date="2022" name="bioRxiv">
        <title>Sequencing and chromosome-scale assembly of the giantPleurodeles waltlgenome.</title>
        <authorList>
            <person name="Brown T."/>
            <person name="Elewa A."/>
            <person name="Iarovenko S."/>
            <person name="Subramanian E."/>
            <person name="Araus A.J."/>
            <person name="Petzold A."/>
            <person name="Susuki M."/>
            <person name="Suzuki K.-i.T."/>
            <person name="Hayashi T."/>
            <person name="Toyoda A."/>
            <person name="Oliveira C."/>
            <person name="Osipova E."/>
            <person name="Leigh N.D."/>
            <person name="Simon A."/>
            <person name="Yun M.H."/>
        </authorList>
    </citation>
    <scope>NUCLEOTIDE SEQUENCE</scope>
    <source>
        <strain evidence="2">20211129_DDA</strain>
        <tissue evidence="2">Liver</tissue>
    </source>
</reference>
<protein>
    <submittedName>
        <fullName evidence="2">Uncharacterized protein</fullName>
    </submittedName>
</protein>
<feature type="compositionally biased region" description="Basic and acidic residues" evidence="1">
    <location>
        <begin position="48"/>
        <end position="61"/>
    </location>
</feature>
<organism evidence="2 3">
    <name type="scientific">Pleurodeles waltl</name>
    <name type="common">Iberian ribbed newt</name>
    <dbReference type="NCBI Taxonomy" id="8319"/>
    <lineage>
        <taxon>Eukaryota</taxon>
        <taxon>Metazoa</taxon>
        <taxon>Chordata</taxon>
        <taxon>Craniata</taxon>
        <taxon>Vertebrata</taxon>
        <taxon>Euteleostomi</taxon>
        <taxon>Amphibia</taxon>
        <taxon>Batrachia</taxon>
        <taxon>Caudata</taxon>
        <taxon>Salamandroidea</taxon>
        <taxon>Salamandridae</taxon>
        <taxon>Pleurodelinae</taxon>
        <taxon>Pleurodeles</taxon>
    </lineage>
</organism>
<keyword evidence="3" id="KW-1185">Reference proteome</keyword>
<name>A0AAV7QQT9_PLEWA</name>
<dbReference type="EMBL" id="JANPWB010000010">
    <property type="protein sequence ID" value="KAJ1141746.1"/>
    <property type="molecule type" value="Genomic_DNA"/>
</dbReference>
<evidence type="ECO:0000256" key="1">
    <source>
        <dbReference type="SAM" id="MobiDB-lite"/>
    </source>
</evidence>
<dbReference type="Proteomes" id="UP001066276">
    <property type="component" value="Chromosome 6"/>
</dbReference>
<proteinExistence type="predicted"/>
<comment type="caution">
    <text evidence="2">The sequence shown here is derived from an EMBL/GenBank/DDBJ whole genome shotgun (WGS) entry which is preliminary data.</text>
</comment>
<feature type="region of interest" description="Disordered" evidence="1">
    <location>
        <begin position="1"/>
        <end position="77"/>
    </location>
</feature>
<gene>
    <name evidence="2" type="ORF">NDU88_008074</name>
</gene>
<dbReference type="AlphaFoldDB" id="A0AAV7QQT9"/>
<evidence type="ECO:0000313" key="2">
    <source>
        <dbReference type="EMBL" id="KAJ1141746.1"/>
    </source>
</evidence>
<evidence type="ECO:0000313" key="3">
    <source>
        <dbReference type="Proteomes" id="UP001066276"/>
    </source>
</evidence>
<accession>A0AAV7QQT9</accession>
<sequence>MPGATGAADSKWRLNLRRPAGPGAGGSPVDAAAPEERAAGSAGSTWARFRDLDHPRTEERCGRRRGSPGDPGPAIQAPIVDRAAFVEAELKTSETHPGEALPGDSRLARVRVEAERSRAVHACCSDPGIECRHGGAAVAASIRTVPWSPGARKAQGRGVGALQKQPVAPPTGPLRKRPDRVWLVEGGE</sequence>
<feature type="region of interest" description="Disordered" evidence="1">
    <location>
        <begin position="148"/>
        <end position="188"/>
    </location>
</feature>